<dbReference type="Proteomes" id="UP000799777">
    <property type="component" value="Unassembled WGS sequence"/>
</dbReference>
<gene>
    <name evidence="2" type="ORF">EK21DRAFT_85526</name>
</gene>
<dbReference type="Gene3D" id="3.40.50.1820">
    <property type="entry name" value="alpha/beta hydrolase"/>
    <property type="match status" value="1"/>
</dbReference>
<accession>A0A9P4HJ46</accession>
<reference evidence="2" key="1">
    <citation type="journal article" date="2020" name="Stud. Mycol.">
        <title>101 Dothideomycetes genomes: a test case for predicting lifestyles and emergence of pathogens.</title>
        <authorList>
            <person name="Haridas S."/>
            <person name="Albert R."/>
            <person name="Binder M."/>
            <person name="Bloem J."/>
            <person name="Labutti K."/>
            <person name="Salamov A."/>
            <person name="Andreopoulos B."/>
            <person name="Baker S."/>
            <person name="Barry K."/>
            <person name="Bills G."/>
            <person name="Bluhm B."/>
            <person name="Cannon C."/>
            <person name="Castanera R."/>
            <person name="Culley D."/>
            <person name="Daum C."/>
            <person name="Ezra D."/>
            <person name="Gonzalez J."/>
            <person name="Henrissat B."/>
            <person name="Kuo A."/>
            <person name="Liang C."/>
            <person name="Lipzen A."/>
            <person name="Lutzoni F."/>
            <person name="Magnuson J."/>
            <person name="Mondo S."/>
            <person name="Nolan M."/>
            <person name="Ohm R."/>
            <person name="Pangilinan J."/>
            <person name="Park H.-J."/>
            <person name="Ramirez L."/>
            <person name="Alfaro M."/>
            <person name="Sun H."/>
            <person name="Tritt A."/>
            <person name="Yoshinaga Y."/>
            <person name="Zwiers L.-H."/>
            <person name="Turgeon B."/>
            <person name="Goodwin S."/>
            <person name="Spatafora J."/>
            <person name="Crous P."/>
            <person name="Grigoriev I."/>
        </authorList>
    </citation>
    <scope>NUCLEOTIDE SEQUENCE</scope>
    <source>
        <strain evidence="2">CBS 110217</strain>
    </source>
</reference>
<dbReference type="AlphaFoldDB" id="A0A9P4HJ46"/>
<proteinExistence type="predicted"/>
<dbReference type="PANTHER" id="PTHR37017:SF11">
    <property type="entry name" value="ESTERASE_LIPASE_THIOESTERASE DOMAIN-CONTAINING PROTEIN"/>
    <property type="match status" value="1"/>
</dbReference>
<protein>
    <submittedName>
        <fullName evidence="2">Alpha/beta-hydrolase</fullName>
    </submittedName>
</protein>
<evidence type="ECO:0000259" key="1">
    <source>
        <dbReference type="Pfam" id="PF12697"/>
    </source>
</evidence>
<dbReference type="EMBL" id="ML978161">
    <property type="protein sequence ID" value="KAF2034509.1"/>
    <property type="molecule type" value="Genomic_DNA"/>
</dbReference>
<dbReference type="Pfam" id="PF12697">
    <property type="entry name" value="Abhydrolase_6"/>
    <property type="match status" value="1"/>
</dbReference>
<name>A0A9P4HJ46_9PLEO</name>
<dbReference type="OrthoDB" id="1263307at2759"/>
<dbReference type="InterPro" id="IPR029058">
    <property type="entry name" value="AB_hydrolase_fold"/>
</dbReference>
<evidence type="ECO:0000313" key="3">
    <source>
        <dbReference type="Proteomes" id="UP000799777"/>
    </source>
</evidence>
<sequence>MPPSSPTFICIPGAFSPSTYFHKLVSHLTSLGHTVQAIDLPSTDPSVRAQGATPGLYADAEYVRNSASSALDAGHDVILVANSYGSAVAMEACKTITPSERTESGKTGGQLKHLVLLGGLLMDTGITVQELLGDKGPPVDMSVSVTYIEPIPPVIAGAMLVGSLPKEEQEQYGAMGKAICVQAFLEPLTFAAWKEVPTTVVVGANDAALAPEMQSEYFEKAAEKGVKGLRKVVIEGGDHLCMLSHPEEVGRVCLEAAGLET</sequence>
<dbReference type="SUPFAM" id="SSF53474">
    <property type="entry name" value="alpha/beta-Hydrolases"/>
    <property type="match status" value="1"/>
</dbReference>
<dbReference type="PANTHER" id="PTHR37017">
    <property type="entry name" value="AB HYDROLASE-1 DOMAIN-CONTAINING PROTEIN-RELATED"/>
    <property type="match status" value="1"/>
</dbReference>
<dbReference type="InterPro" id="IPR052897">
    <property type="entry name" value="Sec-Metab_Biosynth_Hydrolase"/>
</dbReference>
<evidence type="ECO:0000313" key="2">
    <source>
        <dbReference type="EMBL" id="KAF2034509.1"/>
    </source>
</evidence>
<dbReference type="InterPro" id="IPR000073">
    <property type="entry name" value="AB_hydrolase_1"/>
</dbReference>
<organism evidence="2 3">
    <name type="scientific">Setomelanomma holmii</name>
    <dbReference type="NCBI Taxonomy" id="210430"/>
    <lineage>
        <taxon>Eukaryota</taxon>
        <taxon>Fungi</taxon>
        <taxon>Dikarya</taxon>
        <taxon>Ascomycota</taxon>
        <taxon>Pezizomycotina</taxon>
        <taxon>Dothideomycetes</taxon>
        <taxon>Pleosporomycetidae</taxon>
        <taxon>Pleosporales</taxon>
        <taxon>Pleosporineae</taxon>
        <taxon>Phaeosphaeriaceae</taxon>
        <taxon>Setomelanomma</taxon>
    </lineage>
</organism>
<keyword evidence="3" id="KW-1185">Reference proteome</keyword>
<feature type="domain" description="AB hydrolase-1" evidence="1">
    <location>
        <begin position="9"/>
        <end position="249"/>
    </location>
</feature>
<comment type="caution">
    <text evidence="2">The sequence shown here is derived from an EMBL/GenBank/DDBJ whole genome shotgun (WGS) entry which is preliminary data.</text>
</comment>